<dbReference type="PROSITE" id="PS51471">
    <property type="entry name" value="FE2OG_OXY"/>
    <property type="match status" value="1"/>
</dbReference>
<feature type="compositionally biased region" description="Basic and acidic residues" evidence="2">
    <location>
        <begin position="474"/>
        <end position="485"/>
    </location>
</feature>
<dbReference type="PANTHER" id="PTHR31212:SF5">
    <property type="entry name" value="ISOCHORISMATASE FAMILY PROTEIN FAMILY (AFU_ORTHOLOGUE AFUA_3G14500)"/>
    <property type="match status" value="1"/>
</dbReference>
<feature type="compositionally biased region" description="Basic and acidic residues" evidence="2">
    <location>
        <begin position="962"/>
        <end position="982"/>
    </location>
</feature>
<feature type="compositionally biased region" description="Low complexity" evidence="2">
    <location>
        <begin position="336"/>
        <end position="355"/>
    </location>
</feature>
<feature type="compositionally biased region" description="Basic and acidic residues" evidence="2">
    <location>
        <begin position="428"/>
        <end position="440"/>
    </location>
</feature>
<dbReference type="CDD" id="cd00431">
    <property type="entry name" value="cysteine_hydrolases"/>
    <property type="match status" value="1"/>
</dbReference>
<feature type="region of interest" description="Disordered" evidence="2">
    <location>
        <begin position="76"/>
        <end position="104"/>
    </location>
</feature>
<evidence type="ECO:0000313" key="5">
    <source>
        <dbReference type="EMBL" id="KAL3425832.1"/>
    </source>
</evidence>
<dbReference type="Pfam" id="PF13532">
    <property type="entry name" value="2OG-FeII_Oxy_2"/>
    <property type="match status" value="1"/>
</dbReference>
<feature type="region of interest" description="Disordered" evidence="2">
    <location>
        <begin position="315"/>
        <end position="486"/>
    </location>
</feature>
<feature type="domain" description="GST C-terminal" evidence="3">
    <location>
        <begin position="830"/>
        <end position="967"/>
    </location>
</feature>
<feature type="region of interest" description="Disordered" evidence="2">
    <location>
        <begin position="278"/>
        <end position="303"/>
    </location>
</feature>
<feature type="region of interest" description="Disordered" evidence="2">
    <location>
        <begin position="962"/>
        <end position="995"/>
    </location>
</feature>
<feature type="compositionally biased region" description="Polar residues" evidence="2">
    <location>
        <begin position="441"/>
        <end position="451"/>
    </location>
</feature>
<dbReference type="Pfam" id="PF00857">
    <property type="entry name" value="Isochorismatase"/>
    <property type="match status" value="1"/>
</dbReference>
<keyword evidence="6" id="KW-1185">Reference proteome</keyword>
<dbReference type="SUPFAM" id="SSF47616">
    <property type="entry name" value="GST C-terminal domain-like"/>
    <property type="match status" value="1"/>
</dbReference>
<dbReference type="InterPro" id="IPR005123">
    <property type="entry name" value="Oxoglu/Fe-dep_dioxygenase_dom"/>
</dbReference>
<evidence type="ECO:0000256" key="2">
    <source>
        <dbReference type="SAM" id="MobiDB-lite"/>
    </source>
</evidence>
<protein>
    <submittedName>
        <fullName evidence="5">Isochorismatase</fullName>
    </submittedName>
</protein>
<dbReference type="InterPro" id="IPR057088">
    <property type="entry name" value="GLRG_09195_Thiored"/>
</dbReference>
<accession>A0ABR4PR56</accession>
<organism evidence="5 6">
    <name type="scientific">Phlyctema vagabunda</name>
    <dbReference type="NCBI Taxonomy" id="108571"/>
    <lineage>
        <taxon>Eukaryota</taxon>
        <taxon>Fungi</taxon>
        <taxon>Dikarya</taxon>
        <taxon>Ascomycota</taxon>
        <taxon>Pezizomycotina</taxon>
        <taxon>Leotiomycetes</taxon>
        <taxon>Helotiales</taxon>
        <taxon>Dermateaceae</taxon>
        <taxon>Phlyctema</taxon>
    </lineage>
</organism>
<gene>
    <name evidence="5" type="ORF">PVAG01_02623</name>
</gene>
<evidence type="ECO:0000259" key="3">
    <source>
        <dbReference type="PROSITE" id="PS50405"/>
    </source>
</evidence>
<dbReference type="EMBL" id="JBFCZG010000002">
    <property type="protein sequence ID" value="KAL3425832.1"/>
    <property type="molecule type" value="Genomic_DNA"/>
</dbReference>
<evidence type="ECO:0000259" key="4">
    <source>
        <dbReference type="PROSITE" id="PS51471"/>
    </source>
</evidence>
<feature type="compositionally biased region" description="Basic residues" evidence="2">
    <location>
        <begin position="1016"/>
        <end position="1025"/>
    </location>
</feature>
<feature type="compositionally biased region" description="Basic residues" evidence="2">
    <location>
        <begin position="378"/>
        <end position="390"/>
    </location>
</feature>
<dbReference type="InterPro" id="IPR037151">
    <property type="entry name" value="AlkB-like_sf"/>
</dbReference>
<evidence type="ECO:0000313" key="6">
    <source>
        <dbReference type="Proteomes" id="UP001629113"/>
    </source>
</evidence>
<dbReference type="InterPro" id="IPR010987">
    <property type="entry name" value="Glutathione-S-Trfase_C-like"/>
</dbReference>
<dbReference type="InterPro" id="IPR000868">
    <property type="entry name" value="Isochorismatase-like_dom"/>
</dbReference>
<dbReference type="PANTHER" id="PTHR31212">
    <property type="entry name" value="ALPHA-KETOGLUTARATE-DEPENDENT DIOXYGENASE ALKB HOMOLOG 3"/>
    <property type="match status" value="1"/>
</dbReference>
<dbReference type="Gene3D" id="3.40.50.850">
    <property type="entry name" value="Isochorismatase-like"/>
    <property type="match status" value="1"/>
</dbReference>
<dbReference type="Gene3D" id="2.60.120.590">
    <property type="entry name" value="Alpha-ketoglutarate-dependent dioxygenase AlkB-like"/>
    <property type="match status" value="1"/>
</dbReference>
<comment type="similarity">
    <text evidence="1">Belongs to the isochorismatase family.</text>
</comment>
<feature type="domain" description="Fe2OG dioxygenase" evidence="4">
    <location>
        <begin position="581"/>
        <end position="702"/>
    </location>
</feature>
<dbReference type="PROSITE" id="PS50405">
    <property type="entry name" value="GST_CTER"/>
    <property type="match status" value="1"/>
</dbReference>
<dbReference type="Pfam" id="PF24470">
    <property type="entry name" value="Thiored_Isochorism"/>
    <property type="match status" value="1"/>
</dbReference>
<dbReference type="InterPro" id="IPR036380">
    <property type="entry name" value="Isochorismatase-like_sf"/>
</dbReference>
<dbReference type="Gene3D" id="1.20.1050.10">
    <property type="match status" value="1"/>
</dbReference>
<name>A0ABR4PR56_9HELO</name>
<dbReference type="InterPro" id="IPR036282">
    <property type="entry name" value="Glutathione-S-Trfase_C_sf"/>
</dbReference>
<dbReference type="InterPro" id="IPR027450">
    <property type="entry name" value="AlkB-like"/>
</dbReference>
<feature type="region of interest" description="Disordered" evidence="2">
    <location>
        <begin position="1006"/>
        <end position="1025"/>
    </location>
</feature>
<proteinExistence type="inferred from homology"/>
<sequence length="1025" mass="113912">MFEIAEGDLPFVRTRSALLALDLQNDFLKKDCLLPVDNPPDFVDKITTLAAHFRVAGDVLWFRSQYLHSRVINNKTNPNSENVITDNELPASSRGVESEPSLRPSVKAVRRNGRLAERLSAIDGSGQEDSGDDDVDERSLTETFLTMEPGCKARIGLQESPGSNLVMNVVKTLDNEKDLIFQKSHYSAFKDGQLVQTLRGRFVTEIYICGSLTNISVFATAMDAARHGYSITLIEDCCGYRSKARHDEALRQLTEFTGCDVMASADLIRELQEKEMVRQRARARRTAPNRAAPRRDARMRNNDGTALEGMMKKLALEPSQDKEPEASRSERKPERSSPSPSIPVPAASASAVDAATRNLVDESTKGMAEPTLNPPKRERVKTKIKTRRRPSNPPKPTDKDIEASIGSSSAPAKGRTSTRTTLQAASEALEKMKIADDDRSPGSSIPSLSTEESVESIGDSNIPEAGSGSGLPAPKDEGSPQKYSEDMQEMICEGDTTIISDLLVGDISHNVFERIRDEVRWQKMSHQGGDVPRLVCVQGEVGKDGSIPIYRHPADESPPLSPFSPFVAAIRKQVQNHLGHEVNHVLIQFYRSGLDHISEHSDKTLDIVPGTFIANVSLGAQRTMILRTKRLPKSVENPDEEPSARKAYRVPLPHNSMCKMGLETNMRWLHAIRQDKRSANDKSPEELAYDGGRISLTFRKIGTFLDKENVKIWGQGATSKTKEAAESVVNGQTPEAEKMLLAFGKENQSTEFDWKDIYGVGFDVLHLSNDKKLFLSGEFVADTRVKFMLAELGIEWTECSISPSFNWKDANTQNGVPEIPESLPVKFVDNDLARSIVIGDEAILMYLGARYGPHSHSVSASPVYHARVLTRFFTVGALLKTLRANPYLTKALKRELGVWNIWIEDAKFMAGDEISIVDFALWPVIDEVARQWADSQGHLGLHCYYHRMKKLESLKKALPERQDIGPTAREDLPRDQWIVKEKEEEEEEEDEASIVAIAMQRAEQIKSARASDRAASKTKKTNGAA</sequence>
<feature type="compositionally biased region" description="Acidic residues" evidence="2">
    <location>
        <begin position="983"/>
        <end position="992"/>
    </location>
</feature>
<feature type="compositionally biased region" description="Basic and acidic residues" evidence="2">
    <location>
        <begin position="1006"/>
        <end position="1015"/>
    </location>
</feature>
<dbReference type="Proteomes" id="UP001629113">
    <property type="component" value="Unassembled WGS sequence"/>
</dbReference>
<feature type="compositionally biased region" description="Polar residues" evidence="2">
    <location>
        <begin position="405"/>
        <end position="424"/>
    </location>
</feature>
<evidence type="ECO:0000256" key="1">
    <source>
        <dbReference type="ARBA" id="ARBA00006336"/>
    </source>
</evidence>
<dbReference type="InterPro" id="IPR032854">
    <property type="entry name" value="ALKBH3"/>
</dbReference>
<dbReference type="SUPFAM" id="SSF52499">
    <property type="entry name" value="Isochorismatase-like hydrolases"/>
    <property type="match status" value="1"/>
</dbReference>
<feature type="compositionally biased region" description="Basic and acidic residues" evidence="2">
    <location>
        <begin position="315"/>
        <end position="335"/>
    </location>
</feature>
<dbReference type="SUPFAM" id="SSF51197">
    <property type="entry name" value="Clavaminate synthase-like"/>
    <property type="match status" value="1"/>
</dbReference>
<reference evidence="5 6" key="1">
    <citation type="submission" date="2024-06" db="EMBL/GenBank/DDBJ databases">
        <title>Complete genome of Phlyctema vagabunda strain 19-DSS-EL-015.</title>
        <authorList>
            <person name="Fiorenzani C."/>
        </authorList>
    </citation>
    <scope>NUCLEOTIDE SEQUENCE [LARGE SCALE GENOMIC DNA]</scope>
    <source>
        <strain evidence="5 6">19-DSS-EL-015</strain>
    </source>
</reference>
<feature type="compositionally biased region" description="Polar residues" evidence="2">
    <location>
        <begin position="76"/>
        <end position="85"/>
    </location>
</feature>
<comment type="caution">
    <text evidence="5">The sequence shown here is derived from an EMBL/GenBank/DDBJ whole genome shotgun (WGS) entry which is preliminary data.</text>
</comment>